<dbReference type="InterPro" id="IPR011009">
    <property type="entry name" value="Kinase-like_dom_sf"/>
</dbReference>
<accession>A0A9N9N4B9</accession>
<dbReference type="InterPro" id="IPR017441">
    <property type="entry name" value="Protein_kinase_ATP_BS"/>
</dbReference>
<reference evidence="8" key="1">
    <citation type="submission" date="2021-06" db="EMBL/GenBank/DDBJ databases">
        <authorList>
            <person name="Kallberg Y."/>
            <person name="Tangrot J."/>
            <person name="Rosling A."/>
        </authorList>
    </citation>
    <scope>NUCLEOTIDE SEQUENCE</scope>
    <source>
        <strain evidence="8">FL966</strain>
    </source>
</reference>
<dbReference type="EMBL" id="CAJVQA010010805">
    <property type="protein sequence ID" value="CAG8701093.1"/>
    <property type="molecule type" value="Genomic_DNA"/>
</dbReference>
<dbReference type="PANTHER" id="PTHR46716:SF1">
    <property type="entry name" value="MITOGEN-ACTIVATED PROTEIN KINASE KINASE KINASE 7"/>
    <property type="match status" value="1"/>
</dbReference>
<keyword evidence="3 6" id="KW-0547">Nucleotide-binding</keyword>
<evidence type="ECO:0000313" key="9">
    <source>
        <dbReference type="Proteomes" id="UP000789759"/>
    </source>
</evidence>
<dbReference type="PANTHER" id="PTHR46716">
    <property type="entry name" value="MITOGEN-ACTIVATED PROTEIN KINASE KINASE KINASE 7"/>
    <property type="match status" value="1"/>
</dbReference>
<gene>
    <name evidence="8" type="ORF">CPELLU_LOCUS11833</name>
</gene>
<evidence type="ECO:0000256" key="5">
    <source>
        <dbReference type="ARBA" id="ARBA00022840"/>
    </source>
</evidence>
<evidence type="ECO:0000259" key="7">
    <source>
        <dbReference type="PROSITE" id="PS50011"/>
    </source>
</evidence>
<dbReference type="Gene3D" id="1.10.510.10">
    <property type="entry name" value="Transferase(Phosphotransferase) domain 1"/>
    <property type="match status" value="1"/>
</dbReference>
<keyword evidence="9" id="KW-1185">Reference proteome</keyword>
<dbReference type="SUPFAM" id="SSF56112">
    <property type="entry name" value="Protein kinase-like (PK-like)"/>
    <property type="match status" value="2"/>
</dbReference>
<organism evidence="8 9">
    <name type="scientific">Cetraspora pellucida</name>
    <dbReference type="NCBI Taxonomy" id="1433469"/>
    <lineage>
        <taxon>Eukaryota</taxon>
        <taxon>Fungi</taxon>
        <taxon>Fungi incertae sedis</taxon>
        <taxon>Mucoromycota</taxon>
        <taxon>Glomeromycotina</taxon>
        <taxon>Glomeromycetes</taxon>
        <taxon>Diversisporales</taxon>
        <taxon>Gigasporaceae</taxon>
        <taxon>Cetraspora</taxon>
    </lineage>
</organism>
<comment type="caution">
    <text evidence="8">The sequence shown here is derived from an EMBL/GenBank/DDBJ whole genome shotgun (WGS) entry which is preliminary data.</text>
</comment>
<evidence type="ECO:0000256" key="3">
    <source>
        <dbReference type="ARBA" id="ARBA00022741"/>
    </source>
</evidence>
<dbReference type="InterPro" id="IPR020635">
    <property type="entry name" value="Tyr_kinase_cat_dom"/>
</dbReference>
<dbReference type="GO" id="GO:0004713">
    <property type="term" value="F:protein tyrosine kinase activity"/>
    <property type="evidence" value="ECO:0007669"/>
    <property type="project" value="InterPro"/>
</dbReference>
<evidence type="ECO:0000256" key="4">
    <source>
        <dbReference type="ARBA" id="ARBA00022777"/>
    </source>
</evidence>
<dbReference type="SMART" id="SM00219">
    <property type="entry name" value="TyrKc"/>
    <property type="match status" value="1"/>
</dbReference>
<dbReference type="OrthoDB" id="2439750at2759"/>
<proteinExistence type="predicted"/>
<dbReference type="PROSITE" id="PS50011">
    <property type="entry name" value="PROTEIN_KINASE_DOM"/>
    <property type="match status" value="1"/>
</dbReference>
<dbReference type="GO" id="GO:0005524">
    <property type="term" value="F:ATP binding"/>
    <property type="evidence" value="ECO:0007669"/>
    <property type="project" value="UniProtKB-UniRule"/>
</dbReference>
<keyword evidence="4" id="KW-0418">Kinase</keyword>
<evidence type="ECO:0000256" key="1">
    <source>
        <dbReference type="ARBA" id="ARBA00022527"/>
    </source>
</evidence>
<dbReference type="Proteomes" id="UP000789759">
    <property type="component" value="Unassembled WGS sequence"/>
</dbReference>
<keyword evidence="1" id="KW-0723">Serine/threonine-protein kinase</keyword>
<keyword evidence="5 6" id="KW-0067">ATP-binding</keyword>
<dbReference type="Pfam" id="PF00069">
    <property type="entry name" value="Pkinase"/>
    <property type="match status" value="1"/>
</dbReference>
<dbReference type="GO" id="GO:0006955">
    <property type="term" value="P:immune response"/>
    <property type="evidence" value="ECO:0007669"/>
    <property type="project" value="TreeGrafter"/>
</dbReference>
<dbReference type="AlphaFoldDB" id="A0A9N9N4B9"/>
<feature type="binding site" evidence="6">
    <location>
        <position position="50"/>
    </location>
    <ligand>
        <name>ATP</name>
        <dbReference type="ChEBI" id="CHEBI:30616"/>
    </ligand>
</feature>
<dbReference type="GO" id="GO:0007254">
    <property type="term" value="P:JNK cascade"/>
    <property type="evidence" value="ECO:0007669"/>
    <property type="project" value="TreeGrafter"/>
</dbReference>
<evidence type="ECO:0000256" key="2">
    <source>
        <dbReference type="ARBA" id="ARBA00022679"/>
    </source>
</evidence>
<feature type="non-terminal residue" evidence="8">
    <location>
        <position position="1"/>
    </location>
</feature>
<evidence type="ECO:0000313" key="8">
    <source>
        <dbReference type="EMBL" id="CAG8701093.1"/>
    </source>
</evidence>
<dbReference type="InterPro" id="IPR000719">
    <property type="entry name" value="Prot_kinase_dom"/>
</dbReference>
<dbReference type="PROSITE" id="PS00107">
    <property type="entry name" value="PROTEIN_KINASE_ATP"/>
    <property type="match status" value="1"/>
</dbReference>
<name>A0A9N9N4B9_9GLOM</name>
<dbReference type="GO" id="GO:0004709">
    <property type="term" value="F:MAP kinase kinase kinase activity"/>
    <property type="evidence" value="ECO:0007669"/>
    <property type="project" value="TreeGrafter"/>
</dbReference>
<protein>
    <submittedName>
        <fullName evidence="8">2284_t:CDS:1</fullName>
    </submittedName>
</protein>
<evidence type="ECO:0000256" key="6">
    <source>
        <dbReference type="PROSITE-ProRule" id="PRU10141"/>
    </source>
</evidence>
<keyword evidence="2" id="KW-0808">Transferase</keyword>
<sequence length="157" mass="18272">ANKWFQSIIKEYKLNEIPYDGLKRKKRLGRGGFGAVYLAKSSSLGYVAIKEVESDTDEKAQKLFINELKQLSRSSHMRIIKFYGISFSYDASLPLKIIQGLREEPIPGTPVLYNNIYSKCWDYEPNKRPSMSEIFQQLNFLNMIPNYNGTVYIFFDF</sequence>
<dbReference type="Gene3D" id="3.30.200.20">
    <property type="entry name" value="Phosphorylase Kinase, domain 1"/>
    <property type="match status" value="1"/>
</dbReference>
<feature type="domain" description="Protein kinase" evidence="7">
    <location>
        <begin position="22"/>
        <end position="157"/>
    </location>
</feature>